<feature type="transmembrane region" description="Helical" evidence="5">
    <location>
        <begin position="62"/>
        <end position="83"/>
    </location>
</feature>
<dbReference type="AlphaFoldDB" id="A0A7R9BLR3"/>
<dbReference type="EMBL" id="CAJPEX010000733">
    <property type="protein sequence ID" value="CAG0917001.1"/>
    <property type="molecule type" value="Genomic_DNA"/>
</dbReference>
<dbReference type="InterPro" id="IPR036259">
    <property type="entry name" value="MFS_trans_sf"/>
</dbReference>
<feature type="transmembrane region" description="Helical" evidence="5">
    <location>
        <begin position="356"/>
        <end position="376"/>
    </location>
</feature>
<evidence type="ECO:0000313" key="6">
    <source>
        <dbReference type="EMBL" id="CAD7276849.1"/>
    </source>
</evidence>
<dbReference type="Pfam" id="PF07690">
    <property type="entry name" value="MFS_1"/>
    <property type="match status" value="1"/>
</dbReference>
<keyword evidence="2 5" id="KW-0812">Transmembrane</keyword>
<dbReference type="EMBL" id="OA882770">
    <property type="protein sequence ID" value="CAD7276849.1"/>
    <property type="molecule type" value="Genomic_DNA"/>
</dbReference>
<feature type="transmembrane region" description="Helical" evidence="5">
    <location>
        <begin position="319"/>
        <end position="336"/>
    </location>
</feature>
<evidence type="ECO:0000256" key="1">
    <source>
        <dbReference type="ARBA" id="ARBA00004141"/>
    </source>
</evidence>
<feature type="transmembrane region" description="Helical" evidence="5">
    <location>
        <begin position="486"/>
        <end position="508"/>
    </location>
</feature>
<sequence>MRGAEPAMASKFTRVHSLSFHDRRSMLHNLVFFANFLLGLDYGLIMPTAWRYLKSIDGTDPFYFGLLLSGFSLSGLLGGLVCSENSRYRPASVRLTILFLTLCPLLGNALYFIGLNVWFIIIGRMIAGFGVGVVTVIYNELCKSTPLEERKPLLRRVFATRQIGMALSPVYVYLLNLLDTAVGRNGIVLEEFKGSSFGPIRLTADSAPGCFLFVAWIMFAVVFHACYDSPRCACGRPATVPRNFLQKEYMLERTPLLRPRAGHFCETCLARCPSVGTIERERREEEEQDIRREEKTRRMSRRRSTSSVSFLQAFSKDTVVCLLFMQMLGFFCQSLVESTVAPTLDHFLDMGPLEVSFVLMALALETLGVFFVFVAWSKKHLRRTLLAMGLILGMTIASLAALFMAVFFMKETGPRIELFPAYTVALCFQFLAAPGISIWTTSLLSKHVPRNQQEKSVAVRRVCNYLGNILGPLWGTAVVFRPLLLYGVAGFFVFLGTAMFFVSFGDIAEPFLAEEKRLLEAGLVIPPDNARPRVSTIQEVSSEVVSDTTPK</sequence>
<dbReference type="GO" id="GO:0016020">
    <property type="term" value="C:membrane"/>
    <property type="evidence" value="ECO:0007669"/>
    <property type="project" value="UniProtKB-SubCell"/>
</dbReference>
<dbReference type="Proteomes" id="UP000678499">
    <property type="component" value="Unassembled WGS sequence"/>
</dbReference>
<name>A0A7R9BLR3_9CRUS</name>
<dbReference type="SUPFAM" id="SSF103473">
    <property type="entry name" value="MFS general substrate transporter"/>
    <property type="match status" value="1"/>
</dbReference>
<dbReference type="PANTHER" id="PTHR23510:SF16">
    <property type="entry name" value="MAJOR FACILITATOR SUPERFAMILY (MFS) PROFILE DOMAIN-CONTAINING PROTEIN"/>
    <property type="match status" value="1"/>
</dbReference>
<feature type="transmembrane region" description="Helical" evidence="5">
    <location>
        <begin position="153"/>
        <end position="174"/>
    </location>
</feature>
<evidence type="ECO:0000256" key="5">
    <source>
        <dbReference type="SAM" id="Phobius"/>
    </source>
</evidence>
<keyword evidence="7" id="KW-1185">Reference proteome</keyword>
<accession>A0A7R9BLR3</accession>
<comment type="subcellular location">
    <subcellularLocation>
        <location evidence="1">Membrane</location>
        <topology evidence="1">Multi-pass membrane protein</topology>
    </subcellularLocation>
</comment>
<gene>
    <name evidence="6" type="ORF">NMOB1V02_LOCUS4599</name>
</gene>
<proteinExistence type="predicted"/>
<feature type="transmembrane region" description="Helical" evidence="5">
    <location>
        <begin position="95"/>
        <end position="113"/>
    </location>
</feature>
<feature type="transmembrane region" description="Helical" evidence="5">
    <location>
        <begin position="421"/>
        <end position="441"/>
    </location>
</feature>
<dbReference type="OrthoDB" id="370281at2759"/>
<feature type="transmembrane region" description="Helical" evidence="5">
    <location>
        <begin position="30"/>
        <end position="50"/>
    </location>
</feature>
<evidence type="ECO:0000256" key="2">
    <source>
        <dbReference type="ARBA" id="ARBA00022692"/>
    </source>
</evidence>
<evidence type="ECO:0000256" key="3">
    <source>
        <dbReference type="ARBA" id="ARBA00022989"/>
    </source>
</evidence>
<feature type="transmembrane region" description="Helical" evidence="5">
    <location>
        <begin position="206"/>
        <end position="227"/>
    </location>
</feature>
<evidence type="ECO:0000256" key="4">
    <source>
        <dbReference type="ARBA" id="ARBA00023136"/>
    </source>
</evidence>
<dbReference type="GO" id="GO:0022857">
    <property type="term" value="F:transmembrane transporter activity"/>
    <property type="evidence" value="ECO:0007669"/>
    <property type="project" value="InterPro"/>
</dbReference>
<evidence type="ECO:0008006" key="8">
    <source>
        <dbReference type="Google" id="ProtNLM"/>
    </source>
</evidence>
<feature type="transmembrane region" description="Helical" evidence="5">
    <location>
        <begin position="462"/>
        <end position="480"/>
    </location>
</feature>
<evidence type="ECO:0000313" key="7">
    <source>
        <dbReference type="Proteomes" id="UP000678499"/>
    </source>
</evidence>
<dbReference type="PANTHER" id="PTHR23510">
    <property type="entry name" value="INNER MEMBRANE TRANSPORT PROTEIN YAJR"/>
    <property type="match status" value="1"/>
</dbReference>
<dbReference type="Gene3D" id="1.20.1250.20">
    <property type="entry name" value="MFS general substrate transporter like domains"/>
    <property type="match status" value="1"/>
</dbReference>
<reference evidence="6" key="1">
    <citation type="submission" date="2020-11" db="EMBL/GenBank/DDBJ databases">
        <authorList>
            <person name="Tran Van P."/>
        </authorList>
    </citation>
    <scope>NUCLEOTIDE SEQUENCE</scope>
</reference>
<keyword evidence="4 5" id="KW-0472">Membrane</keyword>
<dbReference type="InterPro" id="IPR011701">
    <property type="entry name" value="MFS"/>
</dbReference>
<feature type="transmembrane region" description="Helical" evidence="5">
    <location>
        <begin position="385"/>
        <end position="409"/>
    </location>
</feature>
<keyword evidence="3 5" id="KW-1133">Transmembrane helix</keyword>
<protein>
    <recommendedName>
        <fullName evidence="8">Major facilitator superfamily (MFS) profile domain-containing protein</fullName>
    </recommendedName>
</protein>
<dbReference type="InterPro" id="IPR051068">
    <property type="entry name" value="MFS_Domain-Containing_Protein"/>
</dbReference>
<organism evidence="6">
    <name type="scientific">Notodromas monacha</name>
    <dbReference type="NCBI Taxonomy" id="399045"/>
    <lineage>
        <taxon>Eukaryota</taxon>
        <taxon>Metazoa</taxon>
        <taxon>Ecdysozoa</taxon>
        <taxon>Arthropoda</taxon>
        <taxon>Crustacea</taxon>
        <taxon>Oligostraca</taxon>
        <taxon>Ostracoda</taxon>
        <taxon>Podocopa</taxon>
        <taxon>Podocopida</taxon>
        <taxon>Cypridocopina</taxon>
        <taxon>Cypridoidea</taxon>
        <taxon>Cyprididae</taxon>
        <taxon>Notodromas</taxon>
    </lineage>
</organism>
<feature type="transmembrane region" description="Helical" evidence="5">
    <location>
        <begin position="119"/>
        <end position="141"/>
    </location>
</feature>